<sequence length="864" mass="92443">MKKYSPTTLSAQFLLLFLLSYQPHLSTASENAQSKSYIVYMGERKHNDPSLVVDSHHTILATVLGGSKQEAADSIFYSYKHGFSGFAARLTDSQAEMMAEMPDVVDVIPNDLVKLHTTRSWDYLGLSFSHVASNLLTESNMGEKAIIGVIDTGIWPESKSFDDKGMGPIPTRWKGACEGGDQFESTNCNRKLIGARWFVKGLLEIIKEPINTTAGMEYLSPRDADGHGTHTSSTAAGSLVHNVSYKGLALGTARGGAPRARLAMYKVCWVIDLGDCSSADILKAFDEAIHDGVDVLSVSLGLGDPYILDVIAVGSLHAVLKGITVVCSAGNSGPTSQTVENVAPWIISVASSTMDRSFPTPITLGNNQTIMGQAMFTGHKEIGFKGLVCPKQSGFDSTCSCDSLLSDDNSTMRGKVVLCFGFPFGASDIVKAAGGVGLIFANYVTYYISPCDDLPCIEVDYDVGAQLLSYIRSSRKPMVKLSPSKTLIGMPLSVKIARSSSRGPSSLSPEILKPDVAAPGVNVLAAMIPKNIDAYDGFAFDSGTSMACPHVAGIVGLLKSLHPSWSPPAIRSALTTTASTTDTSGEPIFTIGDAQKLAGPFDFGGGIVNPNRASDPGLIYDMEVTDYVHYLCSIGYKTSAISKLTLHPFVCPSKEPSILNLNLPSITVPKLRSSVTITRTVTNVGPIDSTYVSSVEHPLGVKVAVWPQVLVFNSTVKKLSFTITLSSSHKTIGRYYIGSLSWSDGIHKQFGQNRKASTMTEWVQFHLIGTAYARPVISSIPQTATERHEGIAMGSFHAVAKGITVVCAAENDGPLSQTVSNIAPWIITVAAVTMDRAFPTIITLGNNRTSRDKNLFRVAISSLC</sequence>
<name>A0ACC2LGB5_PERAE</name>
<comment type="caution">
    <text evidence="1">The sequence shown here is derived from an EMBL/GenBank/DDBJ whole genome shotgun (WGS) entry which is preliminary data.</text>
</comment>
<gene>
    <name evidence="1" type="ORF">MRB53_025790</name>
</gene>
<evidence type="ECO:0000313" key="2">
    <source>
        <dbReference type="Proteomes" id="UP001234297"/>
    </source>
</evidence>
<proteinExistence type="predicted"/>
<accession>A0ACC2LGB5</accession>
<dbReference type="Proteomes" id="UP001234297">
    <property type="component" value="Chromosome 8"/>
</dbReference>
<organism evidence="1 2">
    <name type="scientific">Persea americana</name>
    <name type="common">Avocado</name>
    <dbReference type="NCBI Taxonomy" id="3435"/>
    <lineage>
        <taxon>Eukaryota</taxon>
        <taxon>Viridiplantae</taxon>
        <taxon>Streptophyta</taxon>
        <taxon>Embryophyta</taxon>
        <taxon>Tracheophyta</taxon>
        <taxon>Spermatophyta</taxon>
        <taxon>Magnoliopsida</taxon>
        <taxon>Magnoliidae</taxon>
        <taxon>Laurales</taxon>
        <taxon>Lauraceae</taxon>
        <taxon>Persea</taxon>
    </lineage>
</organism>
<reference evidence="1 2" key="1">
    <citation type="journal article" date="2022" name="Hortic Res">
        <title>A haplotype resolved chromosomal level avocado genome allows analysis of novel avocado genes.</title>
        <authorList>
            <person name="Nath O."/>
            <person name="Fletcher S.J."/>
            <person name="Hayward A."/>
            <person name="Shaw L.M."/>
            <person name="Masouleh A.K."/>
            <person name="Furtado A."/>
            <person name="Henry R.J."/>
            <person name="Mitter N."/>
        </authorList>
    </citation>
    <scope>NUCLEOTIDE SEQUENCE [LARGE SCALE GENOMIC DNA]</scope>
    <source>
        <strain evidence="2">cv. Hass</strain>
    </source>
</reference>
<keyword evidence="2" id="KW-1185">Reference proteome</keyword>
<protein>
    <submittedName>
        <fullName evidence="1">Uncharacterized protein</fullName>
    </submittedName>
</protein>
<dbReference type="EMBL" id="CM056816">
    <property type="protein sequence ID" value="KAJ8632454.1"/>
    <property type="molecule type" value="Genomic_DNA"/>
</dbReference>
<evidence type="ECO:0000313" key="1">
    <source>
        <dbReference type="EMBL" id="KAJ8632454.1"/>
    </source>
</evidence>